<keyword evidence="4" id="KW-1185">Reference proteome</keyword>
<evidence type="ECO:0000313" key="4">
    <source>
        <dbReference type="Proteomes" id="UP001160148"/>
    </source>
</evidence>
<dbReference type="AlphaFoldDB" id="A0AAV0YD98"/>
<organism evidence="3 4">
    <name type="scientific">Macrosiphum euphorbiae</name>
    <name type="common">potato aphid</name>
    <dbReference type="NCBI Taxonomy" id="13131"/>
    <lineage>
        <taxon>Eukaryota</taxon>
        <taxon>Metazoa</taxon>
        <taxon>Ecdysozoa</taxon>
        <taxon>Arthropoda</taxon>
        <taxon>Hexapoda</taxon>
        <taxon>Insecta</taxon>
        <taxon>Pterygota</taxon>
        <taxon>Neoptera</taxon>
        <taxon>Paraneoptera</taxon>
        <taxon>Hemiptera</taxon>
        <taxon>Sternorrhyncha</taxon>
        <taxon>Aphidomorpha</taxon>
        <taxon>Aphidoidea</taxon>
        <taxon>Aphididae</taxon>
        <taxon>Macrosiphini</taxon>
        <taxon>Macrosiphum</taxon>
    </lineage>
</organism>
<dbReference type="InterPro" id="IPR006579">
    <property type="entry name" value="Pre_C2HC_dom"/>
</dbReference>
<feature type="domain" description="Pre-C2HC" evidence="2">
    <location>
        <begin position="2"/>
        <end position="49"/>
    </location>
</feature>
<dbReference type="Pfam" id="PF07530">
    <property type="entry name" value="PRE_C2HC"/>
    <property type="match status" value="1"/>
</dbReference>
<sequence length="171" mass="19442">MGFKSNFVRAFAKNEKRPPIHMVSLKRTENVKEIFEITELFYVRVKIESYKSTGPAQCFSCQRFGHSSIQCGHPPRCVKCGKNHPSKECTKLKEDSPTYCNCNGKHTANYRGCPYYTYTCKGKTDQSRDVIRTKLIQESKLKVPPTNIPVSTAHEKAKETNTKSYAAATKH</sequence>
<name>A0AAV0YD98_9HEMI</name>
<comment type="caution">
    <text evidence="3">The sequence shown here is derived from an EMBL/GenBank/DDBJ whole genome shotgun (WGS) entry which is preliminary data.</text>
</comment>
<dbReference type="GO" id="GO:0003676">
    <property type="term" value="F:nucleic acid binding"/>
    <property type="evidence" value="ECO:0007669"/>
    <property type="project" value="InterPro"/>
</dbReference>
<dbReference type="SUPFAM" id="SSF57756">
    <property type="entry name" value="Retrovirus zinc finger-like domains"/>
    <property type="match status" value="1"/>
</dbReference>
<protein>
    <recommendedName>
        <fullName evidence="2">Pre-C2HC domain-containing protein</fullName>
    </recommendedName>
</protein>
<dbReference type="Proteomes" id="UP001160148">
    <property type="component" value="Unassembled WGS sequence"/>
</dbReference>
<feature type="region of interest" description="Disordered" evidence="1">
    <location>
        <begin position="152"/>
        <end position="171"/>
    </location>
</feature>
<evidence type="ECO:0000259" key="2">
    <source>
        <dbReference type="Pfam" id="PF07530"/>
    </source>
</evidence>
<proteinExistence type="predicted"/>
<dbReference type="InterPro" id="IPR036875">
    <property type="entry name" value="Znf_CCHC_sf"/>
</dbReference>
<reference evidence="3 4" key="1">
    <citation type="submission" date="2023-01" db="EMBL/GenBank/DDBJ databases">
        <authorList>
            <person name="Whitehead M."/>
        </authorList>
    </citation>
    <scope>NUCLEOTIDE SEQUENCE [LARGE SCALE GENOMIC DNA]</scope>
</reference>
<evidence type="ECO:0000256" key="1">
    <source>
        <dbReference type="SAM" id="MobiDB-lite"/>
    </source>
</evidence>
<dbReference type="EMBL" id="CARXXK010001766">
    <property type="protein sequence ID" value="CAI6377466.1"/>
    <property type="molecule type" value="Genomic_DNA"/>
</dbReference>
<dbReference type="GO" id="GO:0008270">
    <property type="term" value="F:zinc ion binding"/>
    <property type="evidence" value="ECO:0007669"/>
    <property type="project" value="InterPro"/>
</dbReference>
<evidence type="ECO:0000313" key="3">
    <source>
        <dbReference type="EMBL" id="CAI6377466.1"/>
    </source>
</evidence>
<accession>A0AAV0YD98</accession>
<gene>
    <name evidence="3" type="ORF">MEUPH1_LOCUS30720</name>
</gene>